<feature type="transmembrane region" description="Helical" evidence="1">
    <location>
        <begin position="33"/>
        <end position="55"/>
    </location>
</feature>
<name>A0A1S9T1V8_BACMY</name>
<evidence type="ECO:0000313" key="3">
    <source>
        <dbReference type="EMBL" id="OOR04004.1"/>
    </source>
</evidence>
<sequence>MISIFIWIGSLAFGLVIMYIKKKNKQIESGFSTNFITTGLALTVTSFGTFIDKVFGLLSNKPVTNNYVQLTTGVILISIGVWMQSYIKNKLSILNLLGVKERRIEEHRKDVNLNQFEFKEREIDLSVYAKTMNQERYDEATELIKIKMESFYAENKEVKKGYTGTAPLPLTMFAGHCDKGTPTTDFFEYYKFNRKYMKLGISKKRFLSSKKEYSKLKLKQPLNTIRLEDAEEVVLGVSVTMEIKPVQVQQFNAPFVELSIETPIHNAIMYQDQLQEYVKIIFDMIMNLGNQPKLKKIHLLLSSQSCLAFELGKVLNTETYMKEVINYHYVNDPNPRYAWGISFNRQGTTFIEC</sequence>
<keyword evidence="1" id="KW-1133">Transmembrane helix</keyword>
<dbReference type="EMBL" id="MUAI01000030">
    <property type="protein sequence ID" value="OOR04004.1"/>
    <property type="molecule type" value="Genomic_DNA"/>
</dbReference>
<dbReference type="InterPro" id="IPR040836">
    <property type="entry name" value="SAVED"/>
</dbReference>
<evidence type="ECO:0000256" key="1">
    <source>
        <dbReference type="SAM" id="Phobius"/>
    </source>
</evidence>
<reference evidence="3 4" key="1">
    <citation type="submission" date="2017-01" db="EMBL/GenBank/DDBJ databases">
        <title>Bacillus cereus isolates.</title>
        <authorList>
            <person name="Beno S.M."/>
        </authorList>
    </citation>
    <scope>NUCLEOTIDE SEQUENCE [LARGE SCALE GENOMIC DNA]</scope>
    <source>
        <strain evidence="3 4">FSL W7-1108</strain>
    </source>
</reference>
<dbReference type="NCBIfam" id="NF033611">
    <property type="entry name" value="SAVED"/>
    <property type="match status" value="1"/>
</dbReference>
<keyword evidence="1" id="KW-0472">Membrane</keyword>
<organism evidence="3 4">
    <name type="scientific">Bacillus mycoides</name>
    <dbReference type="NCBI Taxonomy" id="1405"/>
    <lineage>
        <taxon>Bacteria</taxon>
        <taxon>Bacillati</taxon>
        <taxon>Bacillota</taxon>
        <taxon>Bacilli</taxon>
        <taxon>Bacillales</taxon>
        <taxon>Bacillaceae</taxon>
        <taxon>Bacillus</taxon>
        <taxon>Bacillus cereus group</taxon>
    </lineage>
</organism>
<feature type="domain" description="SMODS-associated and fused to various effectors" evidence="2">
    <location>
        <begin position="154"/>
        <end position="342"/>
    </location>
</feature>
<gene>
    <name evidence="3" type="ORF">BW900_24290</name>
</gene>
<dbReference type="Pfam" id="PF18145">
    <property type="entry name" value="SAVED"/>
    <property type="match status" value="1"/>
</dbReference>
<dbReference type="RefSeq" id="WP_078176922.1">
    <property type="nucleotide sequence ID" value="NZ_MUAI01000030.1"/>
</dbReference>
<evidence type="ECO:0000313" key="4">
    <source>
        <dbReference type="Proteomes" id="UP000190696"/>
    </source>
</evidence>
<proteinExistence type="predicted"/>
<feature type="transmembrane region" description="Helical" evidence="1">
    <location>
        <begin position="6"/>
        <end position="21"/>
    </location>
</feature>
<dbReference type="AlphaFoldDB" id="A0A1S9T1V8"/>
<feature type="transmembrane region" description="Helical" evidence="1">
    <location>
        <begin position="67"/>
        <end position="87"/>
    </location>
</feature>
<dbReference type="Proteomes" id="UP000190696">
    <property type="component" value="Unassembled WGS sequence"/>
</dbReference>
<evidence type="ECO:0000259" key="2">
    <source>
        <dbReference type="Pfam" id="PF18145"/>
    </source>
</evidence>
<protein>
    <recommendedName>
        <fullName evidence="2">SMODS-associated and fused to various effectors domain-containing protein</fullName>
    </recommendedName>
</protein>
<keyword evidence="1" id="KW-0812">Transmembrane</keyword>
<comment type="caution">
    <text evidence="3">The sequence shown here is derived from an EMBL/GenBank/DDBJ whole genome shotgun (WGS) entry which is preliminary data.</text>
</comment>
<accession>A0A1S9T1V8</accession>